<evidence type="ECO:0000313" key="10">
    <source>
        <dbReference type="Proteomes" id="UP000887104"/>
    </source>
</evidence>
<dbReference type="InterPro" id="IPR001932">
    <property type="entry name" value="PPM-type_phosphatase-like_dom"/>
</dbReference>
<organism evidence="9 10">
    <name type="scientific">Shewanella sairae</name>
    <dbReference type="NCBI Taxonomy" id="190310"/>
    <lineage>
        <taxon>Bacteria</taxon>
        <taxon>Pseudomonadati</taxon>
        <taxon>Pseudomonadota</taxon>
        <taxon>Gammaproteobacteria</taxon>
        <taxon>Alteromonadales</taxon>
        <taxon>Shewanellaceae</taxon>
        <taxon>Shewanella</taxon>
    </lineage>
</organism>
<evidence type="ECO:0000256" key="2">
    <source>
        <dbReference type="ARBA" id="ARBA00022679"/>
    </source>
</evidence>
<keyword evidence="6" id="KW-1133">Transmembrane helix</keyword>
<dbReference type="InterPro" id="IPR000719">
    <property type="entry name" value="Prot_kinase_dom"/>
</dbReference>
<dbReference type="SUPFAM" id="SSF81606">
    <property type="entry name" value="PP2C-like"/>
    <property type="match status" value="1"/>
</dbReference>
<proteinExistence type="predicted"/>
<evidence type="ECO:0000259" key="8">
    <source>
        <dbReference type="PROSITE" id="PS51746"/>
    </source>
</evidence>
<dbReference type="InterPro" id="IPR036457">
    <property type="entry name" value="PPM-type-like_dom_sf"/>
</dbReference>
<dbReference type="CDD" id="cd00143">
    <property type="entry name" value="PP2Cc"/>
    <property type="match status" value="1"/>
</dbReference>
<comment type="caution">
    <text evidence="9">The sequence shown here is derived from an EMBL/GenBank/DDBJ whole genome shotgun (WGS) entry which is preliminary data.</text>
</comment>
<dbReference type="SMART" id="SM00331">
    <property type="entry name" value="PP2C_SIG"/>
    <property type="match status" value="1"/>
</dbReference>
<gene>
    <name evidence="9" type="ORF">TUM4438_30260</name>
</gene>
<dbReference type="SUPFAM" id="SSF56112">
    <property type="entry name" value="Protein kinase-like (PK-like)"/>
    <property type="match status" value="1"/>
</dbReference>
<evidence type="ECO:0000256" key="3">
    <source>
        <dbReference type="ARBA" id="ARBA00022741"/>
    </source>
</evidence>
<feature type="domain" description="PPM-type phosphatase" evidence="8">
    <location>
        <begin position="48"/>
        <end position="285"/>
    </location>
</feature>
<dbReference type="GO" id="GO:0016301">
    <property type="term" value="F:kinase activity"/>
    <property type="evidence" value="ECO:0007669"/>
    <property type="project" value="UniProtKB-KW"/>
</dbReference>
<evidence type="ECO:0000256" key="1">
    <source>
        <dbReference type="ARBA" id="ARBA00022527"/>
    </source>
</evidence>
<dbReference type="SMART" id="SM00332">
    <property type="entry name" value="PP2Cc"/>
    <property type="match status" value="1"/>
</dbReference>
<dbReference type="PROSITE" id="PS50011">
    <property type="entry name" value="PROTEIN_KINASE_DOM"/>
    <property type="match status" value="1"/>
</dbReference>
<dbReference type="PANTHER" id="PTHR24351">
    <property type="entry name" value="RIBOSOMAL PROTEIN S6 KINASE"/>
    <property type="match status" value="1"/>
</dbReference>
<sequence length="621" mass="69210">MASTELTGEVSHLKASFADTPVIKSQSSAIDGEQQSIPFATEALLCLSAGQFSDKGAKAENEDAIGIRIPSGHLLTTKGAVSAISDGVSLAEKGAAASAISVSNFLADYYSTPALWSVKKASSKVLTGLNRWLYGLGQDYRDARRGYVCTFSALVFKSCHLHMLHIGDSRVYRYREGELQRLSCDHVSLVGNGNKYLARALGLDLNIDVDYQSIALAVNDIYLLMTDGVHDVLCDIDIKSKIEARLVSGKITFNDNDCEEVSQQLVESAINSGSMDNVSCQCISVNALPELTIDDLHSSFTQLPFPPPLSAGMRLDGYTVLKILYQSQRSQVYLVKDVQGQLACMKTPSLNYQDDPAYIERFLLESWVGERINSAQVITIKDKAKPKSALYYLTEYIEGITLQRWIQLNPKPDIQVVLGILNQIEAGLRAFHRKETLHQDLKPENILIDNNGQVKIIDFGACYIKGIAEISTSIERDSILGTADYSAPEVLLRYKANYQADLYSLAVIAFEMLTNELPFKAKQADCLLEKDFKRLRYIPSYSLNPLIPIWMDSELQKSLKFDPKDRHSDTSEWLYEMNTPVREWHKPTGEQSLREKHPLAFWQILSGLLLGIILLLVVFNV</sequence>
<evidence type="ECO:0000256" key="4">
    <source>
        <dbReference type="ARBA" id="ARBA00022777"/>
    </source>
</evidence>
<keyword evidence="6" id="KW-0812">Transmembrane</keyword>
<name>A0ABQ4PKT1_9GAMM</name>
<keyword evidence="3" id="KW-0547">Nucleotide-binding</keyword>
<keyword evidence="10" id="KW-1185">Reference proteome</keyword>
<keyword evidence="4 9" id="KW-0418">Kinase</keyword>
<dbReference type="Proteomes" id="UP000887104">
    <property type="component" value="Unassembled WGS sequence"/>
</dbReference>
<keyword evidence="1" id="KW-0723">Serine/threonine-protein kinase</keyword>
<evidence type="ECO:0000256" key="6">
    <source>
        <dbReference type="SAM" id="Phobius"/>
    </source>
</evidence>
<evidence type="ECO:0000313" key="9">
    <source>
        <dbReference type="EMBL" id="GIU48565.1"/>
    </source>
</evidence>
<feature type="transmembrane region" description="Helical" evidence="6">
    <location>
        <begin position="600"/>
        <end position="619"/>
    </location>
</feature>
<feature type="domain" description="Protein kinase" evidence="7">
    <location>
        <begin position="318"/>
        <end position="600"/>
    </location>
</feature>
<dbReference type="SMART" id="SM00220">
    <property type="entry name" value="S_TKc"/>
    <property type="match status" value="1"/>
</dbReference>
<reference evidence="9" key="1">
    <citation type="submission" date="2021-05" db="EMBL/GenBank/DDBJ databases">
        <title>Molecular characterization for Shewanella algae harboring chromosomal blaOXA-55-like strains isolated from clinical and environment sample.</title>
        <authorList>
            <person name="Ohama Y."/>
            <person name="Aoki K."/>
            <person name="Harada S."/>
            <person name="Moriya K."/>
            <person name="Ishii Y."/>
            <person name="Tateda K."/>
        </authorList>
    </citation>
    <scope>NUCLEOTIDE SEQUENCE</scope>
    <source>
        <strain evidence="9">JCM 11563</strain>
    </source>
</reference>
<dbReference type="CDD" id="cd14014">
    <property type="entry name" value="STKc_PknB_like"/>
    <property type="match status" value="1"/>
</dbReference>
<dbReference type="Gene3D" id="3.30.200.20">
    <property type="entry name" value="Phosphorylase Kinase, domain 1"/>
    <property type="match status" value="1"/>
</dbReference>
<protein>
    <submittedName>
        <fullName evidence="9">Protein kinase</fullName>
    </submittedName>
</protein>
<dbReference type="EMBL" id="BPEY01000059">
    <property type="protein sequence ID" value="GIU48565.1"/>
    <property type="molecule type" value="Genomic_DNA"/>
</dbReference>
<accession>A0ABQ4PKT1</accession>
<dbReference type="Gene3D" id="3.60.40.10">
    <property type="entry name" value="PPM-type phosphatase domain"/>
    <property type="match status" value="1"/>
</dbReference>
<keyword evidence="5" id="KW-0067">ATP-binding</keyword>
<evidence type="ECO:0000256" key="5">
    <source>
        <dbReference type="ARBA" id="ARBA00022840"/>
    </source>
</evidence>
<dbReference type="Pfam" id="PF00069">
    <property type="entry name" value="Pkinase"/>
    <property type="match status" value="1"/>
</dbReference>
<keyword evidence="2" id="KW-0808">Transferase</keyword>
<dbReference type="InterPro" id="IPR011009">
    <property type="entry name" value="Kinase-like_dom_sf"/>
</dbReference>
<dbReference type="Pfam" id="PF13672">
    <property type="entry name" value="PP2C_2"/>
    <property type="match status" value="1"/>
</dbReference>
<keyword evidence="6" id="KW-0472">Membrane</keyword>
<evidence type="ECO:0000259" key="7">
    <source>
        <dbReference type="PROSITE" id="PS50011"/>
    </source>
</evidence>
<dbReference type="PROSITE" id="PS51746">
    <property type="entry name" value="PPM_2"/>
    <property type="match status" value="1"/>
</dbReference>
<dbReference type="Gene3D" id="1.10.510.10">
    <property type="entry name" value="Transferase(Phosphotransferase) domain 1"/>
    <property type="match status" value="1"/>
</dbReference>